<feature type="domain" description="TnsA endonuclease N-terminal" evidence="2">
    <location>
        <begin position="64"/>
        <end position="140"/>
    </location>
</feature>
<evidence type="ECO:0000313" key="3">
    <source>
        <dbReference type="EMBL" id="VVD60769.1"/>
    </source>
</evidence>
<dbReference type="Proteomes" id="UP000396788">
    <property type="component" value="Unassembled WGS sequence"/>
</dbReference>
<evidence type="ECO:0000259" key="2">
    <source>
        <dbReference type="Pfam" id="PF08722"/>
    </source>
</evidence>
<reference evidence="3 4" key="1">
    <citation type="submission" date="2019-08" db="EMBL/GenBank/DDBJ databases">
        <authorList>
            <person name="Peeters C."/>
        </authorList>
    </citation>
    <scope>NUCLEOTIDE SEQUENCE [LARGE SCALE GENOMIC DNA]</scope>
    <source>
        <strain evidence="3 4">LMG 31107</strain>
    </source>
</reference>
<dbReference type="Gene3D" id="3.40.1350.10">
    <property type="match status" value="1"/>
</dbReference>
<dbReference type="Pfam" id="PF08722">
    <property type="entry name" value="Tn7_TnsA-like_N"/>
    <property type="match status" value="1"/>
</dbReference>
<feature type="region of interest" description="Disordered" evidence="1">
    <location>
        <begin position="1"/>
        <end position="23"/>
    </location>
</feature>
<proteinExistence type="predicted"/>
<evidence type="ECO:0000313" key="4">
    <source>
        <dbReference type="Proteomes" id="UP000396788"/>
    </source>
</evidence>
<dbReference type="InterPro" id="IPR011856">
    <property type="entry name" value="tRNA_endonuc-like_dom_sf"/>
</dbReference>
<gene>
    <name evidence="3" type="ORF">PCE31107_00091</name>
</gene>
<dbReference type="GO" id="GO:0003676">
    <property type="term" value="F:nucleic acid binding"/>
    <property type="evidence" value="ECO:0007669"/>
    <property type="project" value="InterPro"/>
</dbReference>
<accession>A0A5E4RFJ5</accession>
<name>A0A5E4RFJ5_9BURK</name>
<evidence type="ECO:0000256" key="1">
    <source>
        <dbReference type="SAM" id="MobiDB-lite"/>
    </source>
</evidence>
<organism evidence="3 4">
    <name type="scientific">Pandoraea cepalis</name>
    <dbReference type="NCBI Taxonomy" id="2508294"/>
    <lineage>
        <taxon>Bacteria</taxon>
        <taxon>Pseudomonadati</taxon>
        <taxon>Pseudomonadota</taxon>
        <taxon>Betaproteobacteria</taxon>
        <taxon>Burkholderiales</taxon>
        <taxon>Burkholderiaceae</taxon>
        <taxon>Pandoraea</taxon>
    </lineage>
</organism>
<dbReference type="AlphaFoldDB" id="A0A5E4RFJ5"/>
<dbReference type="InterPro" id="IPR014833">
    <property type="entry name" value="TnsA_N"/>
</dbReference>
<sequence>MSTHSWHGNWRGRTPVGDPHRRAREVISPSGGIVRGKFPSRKNGRMVHHEGLLELDAIYLFETSPRIVRYREQPPTIHYPDGAKVRRYTPDFELVLVTGETVSIEVKPTRSLADVAVHHKLACVAAHLSRSATPFVILTDKSLREEPRQSSLRWLYHQATRVPPTADAMRIVLDRCQRHFPISIKEAGVLLAECGVDPYSLLFAGLLRCSLETPVSLDALLNLTTELDDDWFCLAPEHGF</sequence>
<protein>
    <recommendedName>
        <fullName evidence="2">TnsA endonuclease N-terminal domain-containing protein</fullName>
    </recommendedName>
</protein>
<dbReference type="EMBL" id="CABPRY010000001">
    <property type="protein sequence ID" value="VVD60769.1"/>
    <property type="molecule type" value="Genomic_DNA"/>
</dbReference>
<dbReference type="RefSeq" id="WP_150605825.1">
    <property type="nucleotide sequence ID" value="NZ_CABPRY010000001.1"/>
</dbReference>